<reference evidence="2 3" key="1">
    <citation type="submission" date="2014-09" db="EMBL/GenBank/DDBJ databases">
        <title>Genome sequence of Sinomonas sp. MUSC 117.</title>
        <authorList>
            <person name="Lee L.-H."/>
        </authorList>
    </citation>
    <scope>NUCLEOTIDE SEQUENCE [LARGE SCALE GENOMIC DNA]</scope>
    <source>
        <strain evidence="2 3">MUSC 117</strain>
    </source>
</reference>
<protein>
    <submittedName>
        <fullName evidence="2">Uncharacterized protein</fullName>
    </submittedName>
</protein>
<comment type="caution">
    <text evidence="2">The sequence shown here is derived from an EMBL/GenBank/DDBJ whole genome shotgun (WGS) entry which is preliminary data.</text>
</comment>
<dbReference type="Proteomes" id="UP000030982">
    <property type="component" value="Unassembled WGS sequence"/>
</dbReference>
<name>A0A0B2AIM4_9MICC</name>
<accession>A0A0B2AIM4</accession>
<keyword evidence="1" id="KW-0812">Transmembrane</keyword>
<feature type="transmembrane region" description="Helical" evidence="1">
    <location>
        <begin position="40"/>
        <end position="64"/>
    </location>
</feature>
<organism evidence="2 3">
    <name type="scientific">Sinomonas humi</name>
    <dbReference type="NCBI Taxonomy" id="1338436"/>
    <lineage>
        <taxon>Bacteria</taxon>
        <taxon>Bacillati</taxon>
        <taxon>Actinomycetota</taxon>
        <taxon>Actinomycetes</taxon>
        <taxon>Micrococcales</taxon>
        <taxon>Micrococcaceae</taxon>
        <taxon>Sinomonas</taxon>
    </lineage>
</organism>
<dbReference type="RefSeq" id="WP_043125359.1">
    <property type="nucleotide sequence ID" value="NZ_JTDL01000140.1"/>
</dbReference>
<evidence type="ECO:0000256" key="1">
    <source>
        <dbReference type="SAM" id="Phobius"/>
    </source>
</evidence>
<feature type="transmembrane region" description="Helical" evidence="1">
    <location>
        <begin position="100"/>
        <end position="118"/>
    </location>
</feature>
<dbReference type="EMBL" id="JTDL01000140">
    <property type="protein sequence ID" value="KHL01602.1"/>
    <property type="molecule type" value="Genomic_DNA"/>
</dbReference>
<evidence type="ECO:0000313" key="3">
    <source>
        <dbReference type="Proteomes" id="UP000030982"/>
    </source>
</evidence>
<keyword evidence="1" id="KW-0472">Membrane</keyword>
<feature type="transmembrane region" description="Helical" evidence="1">
    <location>
        <begin position="76"/>
        <end position="94"/>
    </location>
</feature>
<keyword evidence="3" id="KW-1185">Reference proteome</keyword>
<sequence length="134" mass="14391">MRFVSAHEAEYSRRWRLAIGIAGLVLEAEGRYVSQSAMTNAVLIIAGYVLVALAYLAVGIWNILARRGVSAGPVSASLVLSAIVIALIVLLLVRSAETGVAPQFGGIITNVLIILRSIRILRMKKEPVPYATGY</sequence>
<evidence type="ECO:0000313" key="2">
    <source>
        <dbReference type="EMBL" id="KHL01602.1"/>
    </source>
</evidence>
<proteinExistence type="predicted"/>
<keyword evidence="1" id="KW-1133">Transmembrane helix</keyword>
<dbReference type="OrthoDB" id="4965768at2"/>
<dbReference type="AlphaFoldDB" id="A0A0B2AIM4"/>
<gene>
    <name evidence="2" type="ORF">LK10_15255</name>
</gene>